<keyword evidence="1" id="KW-0677">Repeat</keyword>
<evidence type="ECO:0000256" key="2">
    <source>
        <dbReference type="SAM" id="MobiDB-lite"/>
    </source>
</evidence>
<proteinExistence type="predicted"/>
<dbReference type="InterPro" id="IPR003961">
    <property type="entry name" value="FN3_dom"/>
</dbReference>
<dbReference type="CDD" id="cd00063">
    <property type="entry name" value="FN3"/>
    <property type="match status" value="2"/>
</dbReference>
<name>A0A6J7HR41_9ZZZZ</name>
<feature type="region of interest" description="Disordered" evidence="2">
    <location>
        <begin position="147"/>
        <end position="168"/>
    </location>
</feature>
<sequence length="432" mass="42965">MCTIVVADASHTEGELFVTPAGVTRLWLTIKTGDGEGTDNGTVQVAGGKGVTMMVTIPMAAGEELGLTVGNPSTEVSCPDGDPAAAAGGMALYVSDGSRTTNGYRGWIPGGGGAGCSDSAVAGGKGGDAPVWDGDPNNAIVMGGAGEAGQGASPGGGGQTGNYTGGAHGAPAGNDGYIGEGGEPLAGAVPGGGGSDGCWGAGSGGTTIAGSGGGGGGAGSMQIEADTFVFARAGGMPSGSAQITIQYPMPQGPPRHLSAAAGNAHVILTWEAPDYPVAYQVRYRTGTTRWSRARNIGSEATTYTWSRLKNGRTYSFSVRSGSTGAWSAIATATPQAPPSAVQGLTCIATVAKNGKGQIVVTWNTPARGAKPNGYRINWSVSGTLPNKAKLVTATRVTIAGLTIGQRYTISVTPLSTYGTGRPLRVTALVPKR</sequence>
<dbReference type="InterPro" id="IPR036116">
    <property type="entry name" value="FN3_sf"/>
</dbReference>
<dbReference type="InterPro" id="IPR013783">
    <property type="entry name" value="Ig-like_fold"/>
</dbReference>
<dbReference type="PANTHER" id="PTHR13817">
    <property type="entry name" value="TITIN"/>
    <property type="match status" value="1"/>
</dbReference>
<dbReference type="AlphaFoldDB" id="A0A6J7HR41"/>
<feature type="domain" description="Fibronectin type-III" evidence="3">
    <location>
        <begin position="340"/>
        <end position="432"/>
    </location>
</feature>
<evidence type="ECO:0000256" key="1">
    <source>
        <dbReference type="ARBA" id="ARBA00022737"/>
    </source>
</evidence>
<accession>A0A6J7HR41</accession>
<gene>
    <name evidence="4" type="ORF">UFOPK3610_01276</name>
</gene>
<protein>
    <submittedName>
        <fullName evidence="4">Unannotated protein</fullName>
    </submittedName>
</protein>
<dbReference type="EMBL" id="CAFBMR010000053">
    <property type="protein sequence ID" value="CAB4918610.1"/>
    <property type="molecule type" value="Genomic_DNA"/>
</dbReference>
<dbReference type="InterPro" id="IPR050964">
    <property type="entry name" value="Striated_Muscle_Regulatory"/>
</dbReference>
<evidence type="ECO:0000313" key="4">
    <source>
        <dbReference type="EMBL" id="CAB4918610.1"/>
    </source>
</evidence>
<reference evidence="4" key="1">
    <citation type="submission" date="2020-05" db="EMBL/GenBank/DDBJ databases">
        <authorList>
            <person name="Chiriac C."/>
            <person name="Salcher M."/>
            <person name="Ghai R."/>
            <person name="Kavagutti S V."/>
        </authorList>
    </citation>
    <scope>NUCLEOTIDE SEQUENCE</scope>
</reference>
<evidence type="ECO:0000259" key="3">
    <source>
        <dbReference type="PROSITE" id="PS50853"/>
    </source>
</evidence>
<dbReference type="PANTHER" id="PTHR13817:SF166">
    <property type="entry name" value="NEURONAL IGCAM-RELATED"/>
    <property type="match status" value="1"/>
</dbReference>
<dbReference type="Gene3D" id="2.60.40.10">
    <property type="entry name" value="Immunoglobulins"/>
    <property type="match status" value="2"/>
</dbReference>
<dbReference type="PROSITE" id="PS50853">
    <property type="entry name" value="FN3"/>
    <property type="match status" value="2"/>
</dbReference>
<dbReference type="SUPFAM" id="SSF49265">
    <property type="entry name" value="Fibronectin type III"/>
    <property type="match status" value="1"/>
</dbReference>
<dbReference type="Pfam" id="PF00041">
    <property type="entry name" value="fn3"/>
    <property type="match status" value="2"/>
</dbReference>
<organism evidence="4">
    <name type="scientific">freshwater metagenome</name>
    <dbReference type="NCBI Taxonomy" id="449393"/>
    <lineage>
        <taxon>unclassified sequences</taxon>
        <taxon>metagenomes</taxon>
        <taxon>ecological metagenomes</taxon>
    </lineage>
</organism>
<dbReference type="SMART" id="SM00060">
    <property type="entry name" value="FN3"/>
    <property type="match status" value="2"/>
</dbReference>
<feature type="domain" description="Fibronectin type-III" evidence="3">
    <location>
        <begin position="250"/>
        <end position="339"/>
    </location>
</feature>